<dbReference type="InterPro" id="IPR002781">
    <property type="entry name" value="TM_pro_TauE-like"/>
</dbReference>
<dbReference type="PANTHER" id="PTHR43483">
    <property type="entry name" value="MEMBRANE TRANSPORTER PROTEIN HI_0806-RELATED"/>
    <property type="match status" value="1"/>
</dbReference>
<evidence type="ECO:0000256" key="1">
    <source>
        <dbReference type="ARBA" id="ARBA00004141"/>
    </source>
</evidence>
<evidence type="ECO:0000313" key="7">
    <source>
        <dbReference type="Proteomes" id="UP000467148"/>
    </source>
</evidence>
<evidence type="ECO:0000256" key="5">
    <source>
        <dbReference type="RuleBase" id="RU363041"/>
    </source>
</evidence>
<dbReference type="RefSeq" id="WP_163748598.1">
    <property type="nucleotide sequence ID" value="NZ_AP022596.1"/>
</dbReference>
<evidence type="ECO:0000313" key="6">
    <source>
        <dbReference type="EMBL" id="BBY64686.1"/>
    </source>
</evidence>
<feature type="transmembrane region" description="Helical" evidence="5">
    <location>
        <begin position="42"/>
        <end position="63"/>
    </location>
</feature>
<dbReference type="KEGG" id="mhev:MHEL_29290"/>
<organism evidence="6 7">
    <name type="scientific">Mycolicibacterium helvum</name>
    <dbReference type="NCBI Taxonomy" id="1534349"/>
    <lineage>
        <taxon>Bacteria</taxon>
        <taxon>Bacillati</taxon>
        <taxon>Actinomycetota</taxon>
        <taxon>Actinomycetes</taxon>
        <taxon>Mycobacteriales</taxon>
        <taxon>Mycobacteriaceae</taxon>
        <taxon>Mycolicibacterium</taxon>
    </lineage>
</organism>
<evidence type="ECO:0000256" key="3">
    <source>
        <dbReference type="ARBA" id="ARBA00022989"/>
    </source>
</evidence>
<keyword evidence="3 5" id="KW-1133">Transmembrane helix</keyword>
<feature type="transmembrane region" description="Helical" evidence="5">
    <location>
        <begin position="190"/>
        <end position="208"/>
    </location>
</feature>
<comment type="subcellular location">
    <subcellularLocation>
        <location evidence="5">Cell membrane</location>
        <topology evidence="5">Multi-pass membrane protein</topology>
    </subcellularLocation>
    <subcellularLocation>
        <location evidence="1">Membrane</location>
        <topology evidence="1">Multi-pass membrane protein</topology>
    </subcellularLocation>
</comment>
<comment type="similarity">
    <text evidence="5">Belongs to the 4-toluene sulfonate uptake permease (TSUP) (TC 2.A.102) family.</text>
</comment>
<keyword evidence="5" id="KW-1003">Cell membrane</keyword>
<feature type="transmembrane region" description="Helical" evidence="5">
    <location>
        <begin position="220"/>
        <end position="240"/>
    </location>
</feature>
<reference evidence="6 7" key="1">
    <citation type="journal article" date="2019" name="Emerg. Microbes Infect.">
        <title>Comprehensive subspecies identification of 175 nontuberculous mycobacteria species based on 7547 genomic profiles.</title>
        <authorList>
            <person name="Matsumoto Y."/>
            <person name="Kinjo T."/>
            <person name="Motooka D."/>
            <person name="Nabeya D."/>
            <person name="Jung N."/>
            <person name="Uechi K."/>
            <person name="Horii T."/>
            <person name="Iida T."/>
            <person name="Fujita J."/>
            <person name="Nakamura S."/>
        </authorList>
    </citation>
    <scope>NUCLEOTIDE SEQUENCE [LARGE SCALE GENOMIC DNA]</scope>
    <source>
        <strain evidence="6 7">JCM 30396</strain>
    </source>
</reference>
<sequence>MVALVCVFVLALGAGALGGLVGTGSSLVLLPVLVVLYGPRAAVPMMGIAAVLANVGRVVAWWSRIRWRPVFAYTASGAPAAALGAHTLLTISPKIIDGFLGVFFLVMIPIRRAMVARAWRLRLWHLALAGAVVGFLTGVVLSTGPLSVPIFTGYGLSGGTFLGSEAASALGLYTAKLATFGQAGSLKTDLVVRGLAIGAALMIGPFLTRRFVQRLQDRTYALLIDAVLVAAGCGMFLALAGG</sequence>
<feature type="transmembrane region" description="Helical" evidence="5">
    <location>
        <begin position="95"/>
        <end position="111"/>
    </location>
</feature>
<name>A0A7I7T978_9MYCO</name>
<accession>A0A7I7T978</accession>
<dbReference type="GO" id="GO:0005886">
    <property type="term" value="C:plasma membrane"/>
    <property type="evidence" value="ECO:0007669"/>
    <property type="project" value="UniProtKB-SubCell"/>
</dbReference>
<keyword evidence="4 5" id="KW-0472">Membrane</keyword>
<dbReference type="AlphaFoldDB" id="A0A7I7T978"/>
<keyword evidence="7" id="KW-1185">Reference proteome</keyword>
<keyword evidence="2 5" id="KW-0812">Transmembrane</keyword>
<proteinExistence type="inferred from homology"/>
<feature type="transmembrane region" description="Helical" evidence="5">
    <location>
        <begin position="70"/>
        <end position="89"/>
    </location>
</feature>
<protein>
    <recommendedName>
        <fullName evidence="5">Probable membrane transporter protein</fullName>
    </recommendedName>
</protein>
<dbReference type="Proteomes" id="UP000467148">
    <property type="component" value="Chromosome"/>
</dbReference>
<evidence type="ECO:0000256" key="2">
    <source>
        <dbReference type="ARBA" id="ARBA00022692"/>
    </source>
</evidence>
<evidence type="ECO:0000256" key="4">
    <source>
        <dbReference type="ARBA" id="ARBA00023136"/>
    </source>
</evidence>
<dbReference type="EMBL" id="AP022596">
    <property type="protein sequence ID" value="BBY64686.1"/>
    <property type="molecule type" value="Genomic_DNA"/>
</dbReference>
<feature type="transmembrane region" description="Helical" evidence="5">
    <location>
        <begin position="123"/>
        <end position="141"/>
    </location>
</feature>
<dbReference type="Pfam" id="PF01925">
    <property type="entry name" value="TauE"/>
    <property type="match status" value="1"/>
</dbReference>
<gene>
    <name evidence="6" type="ORF">MHEL_29290</name>
</gene>
<dbReference type="PANTHER" id="PTHR43483:SF3">
    <property type="entry name" value="MEMBRANE TRANSPORTER PROTEIN HI_0806-RELATED"/>
    <property type="match status" value="1"/>
</dbReference>